<keyword evidence="2" id="KW-0689">Ribosomal protein</keyword>
<dbReference type="SUPFAM" id="SSF52313">
    <property type="entry name" value="Ribosomal protein S2"/>
    <property type="match status" value="1"/>
</dbReference>
<organism evidence="2">
    <name type="scientific">Stachyamoeba lipophora</name>
    <dbReference type="NCBI Taxonomy" id="463046"/>
    <lineage>
        <taxon>Eukaryota</taxon>
        <taxon>Discoba</taxon>
        <taxon>Heterolobosea</taxon>
        <taxon>Tetramitia</taxon>
        <taxon>Eutetramitia</taxon>
        <taxon>Gruberellidae</taxon>
        <taxon>Stachyamoeba</taxon>
    </lineage>
</organism>
<comment type="similarity">
    <text evidence="1">Belongs to the universal ribosomal protein uS2 family.</text>
</comment>
<reference evidence="2" key="1">
    <citation type="journal article" date="2014" name="Nucleic Acids Res.">
        <title>Widespread occurrence of organelle genome-encoded 5S rRNAs including permuted molecules.</title>
        <authorList>
            <person name="Valach M."/>
            <person name="Burger G."/>
            <person name="Gray M.W."/>
            <person name="Lang B.F."/>
        </authorList>
    </citation>
    <scope>NUCLEOTIDE SEQUENCE</scope>
    <source>
        <strain evidence="2">ATCC 50324</strain>
    </source>
</reference>
<keyword evidence="2" id="KW-0687">Ribonucleoprotein</keyword>
<dbReference type="Gene3D" id="3.40.50.10490">
    <property type="entry name" value="Glucose-6-phosphate isomerase like protein, domain 1"/>
    <property type="match status" value="1"/>
</dbReference>
<keyword evidence="2" id="KW-0496">Mitochondrion</keyword>
<dbReference type="GO" id="GO:0005840">
    <property type="term" value="C:ribosome"/>
    <property type="evidence" value="ECO:0007669"/>
    <property type="project" value="UniProtKB-KW"/>
</dbReference>
<dbReference type="InterPro" id="IPR001865">
    <property type="entry name" value="Ribosomal_uS2"/>
</dbReference>
<dbReference type="AlphaFoldDB" id="A0A0B5GNQ2"/>
<proteinExistence type="inferred from homology"/>
<protein>
    <submittedName>
        <fullName evidence="2">Ribosomal protein S2</fullName>
    </submittedName>
</protein>
<dbReference type="GO" id="GO:0003735">
    <property type="term" value="F:structural constituent of ribosome"/>
    <property type="evidence" value="ECO:0007669"/>
    <property type="project" value="InterPro"/>
</dbReference>
<dbReference type="GeneID" id="22976101"/>
<gene>
    <name evidence="2" type="primary">rps2</name>
</gene>
<name>A0A0B5GNQ2_STALP</name>
<dbReference type="GO" id="GO:0006412">
    <property type="term" value="P:translation"/>
    <property type="evidence" value="ECO:0007669"/>
    <property type="project" value="InterPro"/>
</dbReference>
<dbReference type="InterPro" id="IPR023591">
    <property type="entry name" value="Ribosomal_uS2_flav_dom_sf"/>
</dbReference>
<dbReference type="RefSeq" id="YP_009118144.1">
    <property type="nucleotide sequence ID" value="NC_026312.1"/>
</dbReference>
<geneLocation type="mitochondrion" evidence="2"/>
<sequence length="260" mass="31124">MNSIFGLLLNLGMHIGSYSHLTKTSNYIYLLGNRKNFSIIDIQSILYQIKRTLFFLKELGKINSFLLFYHSNIQHFPFYFKLFLVHFLNIRYKQGFVDQPWSYGQLSNLFTQIRHLFYTLFYLDSDLKDNRKKIEYSFYNLFHRLLFFTLYKRLTGVSWLSNFNSVKKFWRFFFFFKYYSFCKDFPDSFIYLNGNNSQIPIVEAETMHIPSILVSNTSISSVGSSYFILSNVSSLIITLFYFILFMNSYNYGLLGHFIKK</sequence>
<dbReference type="Pfam" id="PF00318">
    <property type="entry name" value="Ribosomal_S2"/>
    <property type="match status" value="1"/>
</dbReference>
<accession>A0A0B5GNQ2</accession>
<evidence type="ECO:0000313" key="2">
    <source>
        <dbReference type="EMBL" id="AJF22909.1"/>
    </source>
</evidence>
<dbReference type="EMBL" id="KP165388">
    <property type="protein sequence ID" value="AJF22909.1"/>
    <property type="molecule type" value="Genomic_DNA"/>
</dbReference>
<evidence type="ECO:0000256" key="1">
    <source>
        <dbReference type="ARBA" id="ARBA00006242"/>
    </source>
</evidence>